<evidence type="ECO:0000256" key="3">
    <source>
        <dbReference type="ARBA" id="ARBA00023125"/>
    </source>
</evidence>
<evidence type="ECO:0000256" key="1">
    <source>
        <dbReference type="ARBA" id="ARBA00010940"/>
    </source>
</evidence>
<dbReference type="Proteomes" id="UP000243459">
    <property type="component" value="Chromosome 4"/>
</dbReference>
<dbReference type="PANTHER" id="PTHR12081:SF18">
    <property type="entry name" value="TRANSCRIPTION FACTOR E2F2-RELATED"/>
    <property type="match status" value="1"/>
</dbReference>
<keyword evidence="6" id="KW-0539">Nucleus</keyword>
<feature type="compositionally biased region" description="Low complexity" evidence="7">
    <location>
        <begin position="737"/>
        <end position="751"/>
    </location>
</feature>
<dbReference type="GO" id="GO:0000981">
    <property type="term" value="F:DNA-binding transcription factor activity, RNA polymerase II-specific"/>
    <property type="evidence" value="ECO:0007669"/>
    <property type="project" value="TreeGrafter"/>
</dbReference>
<feature type="compositionally biased region" description="Polar residues" evidence="7">
    <location>
        <begin position="776"/>
        <end position="788"/>
    </location>
</feature>
<dbReference type="Pfam" id="PF16421">
    <property type="entry name" value="E2F_CC-MB"/>
    <property type="match status" value="1"/>
</dbReference>
<protein>
    <recommendedName>
        <fullName evidence="8">E2F/DP family winged-helix DNA-binding domain-containing protein</fullName>
    </recommendedName>
</protein>
<dbReference type="InterPro" id="IPR036390">
    <property type="entry name" value="WH_DNA-bd_sf"/>
</dbReference>
<dbReference type="PANTHER" id="PTHR12081">
    <property type="entry name" value="TRANSCRIPTION FACTOR E2F"/>
    <property type="match status" value="1"/>
</dbReference>
<dbReference type="SUPFAM" id="SSF46785">
    <property type="entry name" value="Winged helix' DNA-binding domain"/>
    <property type="match status" value="1"/>
</dbReference>
<comment type="subcellular location">
    <subcellularLocation>
        <location evidence="6">Nucleus</location>
    </subcellularLocation>
</comment>
<proteinExistence type="inferred from homology"/>
<evidence type="ECO:0000259" key="8">
    <source>
        <dbReference type="SMART" id="SM01372"/>
    </source>
</evidence>
<dbReference type="Gene3D" id="6.10.250.540">
    <property type="match status" value="1"/>
</dbReference>
<keyword evidence="5" id="KW-0131">Cell cycle</keyword>
<evidence type="ECO:0000256" key="2">
    <source>
        <dbReference type="ARBA" id="ARBA00023015"/>
    </source>
</evidence>
<dbReference type="Gramene" id="ONK71787">
    <property type="protein sequence ID" value="ONK71787"/>
    <property type="gene ID" value="A4U43_C04F12380"/>
</dbReference>
<feature type="region of interest" description="Disordered" evidence="7">
    <location>
        <begin position="378"/>
        <end position="406"/>
    </location>
</feature>
<evidence type="ECO:0000256" key="5">
    <source>
        <dbReference type="ARBA" id="ARBA00023306"/>
    </source>
</evidence>
<evidence type="ECO:0000256" key="6">
    <source>
        <dbReference type="RuleBase" id="RU003796"/>
    </source>
</evidence>
<evidence type="ECO:0000313" key="10">
    <source>
        <dbReference type="Proteomes" id="UP000243459"/>
    </source>
</evidence>
<feature type="compositionally biased region" description="Low complexity" evidence="7">
    <location>
        <begin position="672"/>
        <end position="708"/>
    </location>
</feature>
<feature type="domain" description="E2F/DP family winged-helix DNA-binding" evidence="8">
    <location>
        <begin position="85"/>
        <end position="150"/>
    </location>
</feature>
<dbReference type="Pfam" id="PF03134">
    <property type="entry name" value="TB2_DP1_HVA22"/>
    <property type="match status" value="1"/>
</dbReference>
<evidence type="ECO:0000256" key="7">
    <source>
        <dbReference type="SAM" id="MobiDB-lite"/>
    </source>
</evidence>
<dbReference type="GO" id="GO:0090575">
    <property type="term" value="C:RNA polymerase II transcription regulator complex"/>
    <property type="evidence" value="ECO:0007669"/>
    <property type="project" value="TreeGrafter"/>
</dbReference>
<dbReference type="InterPro" id="IPR003316">
    <property type="entry name" value="E2F_WHTH_DNA-bd_dom"/>
</dbReference>
<dbReference type="InterPro" id="IPR037241">
    <property type="entry name" value="E2F-DP_heterodim"/>
</dbReference>
<dbReference type="InterPro" id="IPR015633">
    <property type="entry name" value="E2F"/>
</dbReference>
<dbReference type="InterPro" id="IPR004345">
    <property type="entry name" value="TB2_DP1_HVA22"/>
</dbReference>
<reference evidence="10" key="1">
    <citation type="journal article" date="2017" name="Nat. Commun.">
        <title>The asparagus genome sheds light on the origin and evolution of a young Y chromosome.</title>
        <authorList>
            <person name="Harkess A."/>
            <person name="Zhou J."/>
            <person name="Xu C."/>
            <person name="Bowers J.E."/>
            <person name="Van der Hulst R."/>
            <person name="Ayyampalayam S."/>
            <person name="Mercati F."/>
            <person name="Riccardi P."/>
            <person name="McKain M.R."/>
            <person name="Kakrana A."/>
            <person name="Tang H."/>
            <person name="Ray J."/>
            <person name="Groenendijk J."/>
            <person name="Arikit S."/>
            <person name="Mathioni S.M."/>
            <person name="Nakano M."/>
            <person name="Shan H."/>
            <person name="Telgmann-Rauber A."/>
            <person name="Kanno A."/>
            <person name="Yue Z."/>
            <person name="Chen H."/>
            <person name="Li W."/>
            <person name="Chen Y."/>
            <person name="Xu X."/>
            <person name="Zhang Y."/>
            <person name="Luo S."/>
            <person name="Chen H."/>
            <person name="Gao J."/>
            <person name="Mao Z."/>
            <person name="Pires J.C."/>
            <person name="Luo M."/>
            <person name="Kudrna D."/>
            <person name="Wing R.A."/>
            <person name="Meyers B.C."/>
            <person name="Yi K."/>
            <person name="Kong H."/>
            <person name="Lavrijsen P."/>
            <person name="Sunseri F."/>
            <person name="Falavigna A."/>
            <person name="Ye Y."/>
            <person name="Leebens-Mack J.H."/>
            <person name="Chen G."/>
        </authorList>
    </citation>
    <scope>NUCLEOTIDE SEQUENCE [LARGE SCALE GENOMIC DNA]</scope>
    <source>
        <strain evidence="10">cv. DH0086</strain>
    </source>
</reference>
<organism evidence="9 10">
    <name type="scientific">Asparagus officinalis</name>
    <name type="common">Garden asparagus</name>
    <dbReference type="NCBI Taxonomy" id="4686"/>
    <lineage>
        <taxon>Eukaryota</taxon>
        <taxon>Viridiplantae</taxon>
        <taxon>Streptophyta</taxon>
        <taxon>Embryophyta</taxon>
        <taxon>Tracheophyta</taxon>
        <taxon>Spermatophyta</taxon>
        <taxon>Magnoliopsida</taxon>
        <taxon>Liliopsida</taxon>
        <taxon>Asparagales</taxon>
        <taxon>Asparagaceae</taxon>
        <taxon>Asparagoideae</taxon>
        <taxon>Asparagus</taxon>
    </lineage>
</organism>
<feature type="compositionally biased region" description="Pro residues" evidence="7">
    <location>
        <begin position="381"/>
        <end position="395"/>
    </location>
</feature>
<dbReference type="FunFam" id="1.10.10.10:FF:000008">
    <property type="entry name" value="E2F transcription factor 1"/>
    <property type="match status" value="1"/>
</dbReference>
<feature type="region of interest" description="Disordered" evidence="7">
    <location>
        <begin position="1"/>
        <end position="30"/>
    </location>
</feature>
<keyword evidence="4 6" id="KW-0804">Transcription</keyword>
<dbReference type="AlphaFoldDB" id="A0A5P1F2Z9"/>
<feature type="region of interest" description="Disordered" evidence="7">
    <location>
        <begin position="271"/>
        <end position="319"/>
    </location>
</feature>
<dbReference type="SMART" id="SM01372">
    <property type="entry name" value="E2F_TDP"/>
    <property type="match status" value="1"/>
</dbReference>
<name>A0A5P1F2Z9_ASPOF</name>
<keyword evidence="2 6" id="KW-0805">Transcription regulation</keyword>
<dbReference type="InterPro" id="IPR032198">
    <property type="entry name" value="E2F_CC-MB"/>
</dbReference>
<dbReference type="GO" id="GO:0046983">
    <property type="term" value="F:protein dimerization activity"/>
    <property type="evidence" value="ECO:0007669"/>
    <property type="project" value="InterPro"/>
</dbReference>
<dbReference type="GO" id="GO:0000978">
    <property type="term" value="F:RNA polymerase II cis-regulatory region sequence-specific DNA binding"/>
    <property type="evidence" value="ECO:0007669"/>
    <property type="project" value="InterPro"/>
</dbReference>
<gene>
    <name evidence="9" type="ORF">A4U43_C04F12380</name>
</gene>
<feature type="region of interest" description="Disordered" evidence="7">
    <location>
        <begin position="672"/>
        <end position="824"/>
    </location>
</feature>
<feature type="compositionally biased region" description="Low complexity" evidence="7">
    <location>
        <begin position="759"/>
        <end position="771"/>
    </location>
</feature>
<sequence length="838" mass="92725">MSGVDGSHLRLQRRPVATPPATQILRPVHNDALLPDAPTAAARPASTRAFRLDPCCLIPTSPRNRSGDIKAKGKGVPDPLGSSCRYDSSLSLLTKKFVNLLQRQEDGTLDLNRAAELLEVQKRRIYDITNVLEGVGLMEKNLKNRISWKGDEVFGSMELDNQIAELKAANESLFKEECRIDKMIREMEENLRVLKERDLKYLYLTKEDINSLPCFQNSTLMAIKAPHGTSIEVPDPDEGLGFSQRRYQVFLRTSMGPINCFLISSNEEKPQASNEGHQLVPMDCSFDNNHNNRDEGPTMHPSDQATATTSAPMQEADTQKISSDPLIYDEQVGGIVKIVPPDVNVDADYWFETDQQGSLTDMWNECCALGLWYKDVEDNVPSPPPQPSVPQPHDPPSQSSVSQSHALGDTHAQVGYGGENRIATHAHVSISGQVIKSKKENDNKKKEAKSCTFKVYGNIQLTAAQQQSGSFIMGPSVIARGWFSGRGFLGKETMYMSATESTAHDEKISVLSSIGSRVQSFNLEAQSNVDGRSEDRLVLGYAYPAYECFKTVELNKPEIEQLRFWCQYWILVAALTVFERVGESFISWLPMYSEAKVAFFVYLWYPKTRGTAYVYETFFRPYVSKHETEIDRNLLELRTRAGDMVVLYSQRIASYGQTRFFEILQYVASQSPSQSTRPRPAQQRQEPLQQSQQVRPTAPTTATRQPAVSQQPQHLTRQPPPPASPSKSPLQEPTKIAASSSAVTVPPAAQSQSLAKTASLPSSSGQPPSLGKAASLPSSLDTVSSASSPDDADKMQVEVASAILDNKQNPPPPQETPMEEAIRVTRGRLRKRAAAGGS</sequence>
<evidence type="ECO:0000313" key="9">
    <source>
        <dbReference type="EMBL" id="ONK71787.1"/>
    </source>
</evidence>
<dbReference type="Gene3D" id="1.10.10.10">
    <property type="entry name" value="Winged helix-like DNA-binding domain superfamily/Winged helix DNA-binding domain"/>
    <property type="match status" value="1"/>
</dbReference>
<accession>A0A5P1F2Z9</accession>
<keyword evidence="3 6" id="KW-0238">DNA-binding</keyword>
<comment type="similarity">
    <text evidence="1 6">Belongs to the E2F/DP family.</text>
</comment>
<evidence type="ECO:0000256" key="4">
    <source>
        <dbReference type="ARBA" id="ARBA00023163"/>
    </source>
</evidence>
<dbReference type="InterPro" id="IPR036388">
    <property type="entry name" value="WH-like_DNA-bd_sf"/>
</dbReference>
<feature type="compositionally biased region" description="Polar residues" evidence="7">
    <location>
        <begin position="301"/>
        <end position="312"/>
    </location>
</feature>
<dbReference type="SUPFAM" id="SSF144074">
    <property type="entry name" value="E2F-DP heterodimerization region"/>
    <property type="match status" value="1"/>
</dbReference>
<dbReference type="CDD" id="cd14660">
    <property type="entry name" value="E2F_DD"/>
    <property type="match status" value="1"/>
</dbReference>
<dbReference type="EMBL" id="CM007384">
    <property type="protein sequence ID" value="ONK71787.1"/>
    <property type="molecule type" value="Genomic_DNA"/>
</dbReference>
<keyword evidence="10" id="KW-1185">Reference proteome</keyword>
<dbReference type="Pfam" id="PF02319">
    <property type="entry name" value="WHD_E2F_TDP"/>
    <property type="match status" value="1"/>
</dbReference>